<keyword evidence="4" id="KW-0808">Transferase</keyword>
<dbReference type="CDD" id="cd16913">
    <property type="entry name" value="YkuD_like"/>
    <property type="match status" value="1"/>
</dbReference>
<dbReference type="STRING" id="697281.Mahau_1787"/>
<evidence type="ECO:0000256" key="1">
    <source>
        <dbReference type="ARBA" id="ARBA00004752"/>
    </source>
</evidence>
<dbReference type="PANTHER" id="PTHR30582">
    <property type="entry name" value="L,D-TRANSPEPTIDASE"/>
    <property type="match status" value="1"/>
</dbReference>
<evidence type="ECO:0000256" key="4">
    <source>
        <dbReference type="ARBA" id="ARBA00022679"/>
    </source>
</evidence>
<evidence type="ECO:0000313" key="12">
    <source>
        <dbReference type="EMBL" id="AEE96968.1"/>
    </source>
</evidence>
<dbReference type="HOGENOM" id="CLU_1045108_0_0_9"/>
<evidence type="ECO:0000256" key="8">
    <source>
        <dbReference type="ARBA" id="ARBA00023316"/>
    </source>
</evidence>
<evidence type="ECO:0000256" key="10">
    <source>
        <dbReference type="SAM" id="Phobius"/>
    </source>
</evidence>
<keyword evidence="6 9" id="KW-0133">Cell shape</keyword>
<evidence type="ECO:0000313" key="13">
    <source>
        <dbReference type="Proteomes" id="UP000008457"/>
    </source>
</evidence>
<sequence length="266" mass="29974">MLRLRRIILFALIACITALSLWWHFTAPSEYTLWEERADIQHALTCEQPTQQAMSDRLIIEGASYAVAVEPPGDGQQIFIDLEDNVLYLLKDNKVMKKYPVAEGKYKTPSPIGAWQIVSKRTDWGSGFGTRWLGLNVPWGVYGIHGTNKPDSVGWSSSHGCFRMQNKHVEELFDLVKVGTPVYVYGGPYGPFGTDLRLLNPGDRNSAVMEVQKRLKKLGYYNGSLDGIYGEGMKAALLKFKKDYGLPYTHTVDAVTYKTLNILKFD</sequence>
<dbReference type="Pfam" id="PF03734">
    <property type="entry name" value="YkuD"/>
    <property type="match status" value="1"/>
</dbReference>
<dbReference type="eggNOG" id="COG1376">
    <property type="taxonomic scope" value="Bacteria"/>
</dbReference>
<dbReference type="Pfam" id="PF01471">
    <property type="entry name" value="PG_binding_1"/>
    <property type="match status" value="1"/>
</dbReference>
<keyword evidence="10" id="KW-0812">Transmembrane</keyword>
<keyword evidence="8 9" id="KW-0961">Cell wall biogenesis/degradation</keyword>
<evidence type="ECO:0000256" key="2">
    <source>
        <dbReference type="ARBA" id="ARBA00005992"/>
    </source>
</evidence>
<proteinExistence type="inferred from homology"/>
<name>F4A0S2_MAHA5</name>
<dbReference type="PROSITE" id="PS52029">
    <property type="entry name" value="LD_TPASE"/>
    <property type="match status" value="1"/>
</dbReference>
<dbReference type="GO" id="GO:0008360">
    <property type="term" value="P:regulation of cell shape"/>
    <property type="evidence" value="ECO:0007669"/>
    <property type="project" value="UniProtKB-UniRule"/>
</dbReference>
<dbReference type="GO" id="GO:0071555">
    <property type="term" value="P:cell wall organization"/>
    <property type="evidence" value="ECO:0007669"/>
    <property type="project" value="UniProtKB-UniRule"/>
</dbReference>
<reference evidence="12 13" key="2">
    <citation type="journal article" date="2011" name="Stand. Genomic Sci.">
        <title>Complete genome sequence of Mahella australiensis type strain (50-1 BON).</title>
        <authorList>
            <person name="Sikorski J."/>
            <person name="Teshima H."/>
            <person name="Nolan M."/>
            <person name="Lucas S."/>
            <person name="Hammon N."/>
            <person name="Deshpande S."/>
            <person name="Cheng J.F."/>
            <person name="Pitluck S."/>
            <person name="Liolios K."/>
            <person name="Pagani I."/>
            <person name="Ivanova N."/>
            <person name="Huntemann M."/>
            <person name="Mavromatis K."/>
            <person name="Ovchinikova G."/>
            <person name="Pati A."/>
            <person name="Tapia R."/>
            <person name="Han C."/>
            <person name="Goodwin L."/>
            <person name="Chen A."/>
            <person name="Palaniappan K."/>
            <person name="Land M."/>
            <person name="Hauser L."/>
            <person name="Ngatchou-Djao O.D."/>
            <person name="Rohde M."/>
            <person name="Pukall R."/>
            <person name="Spring S."/>
            <person name="Abt B."/>
            <person name="Goker M."/>
            <person name="Detter J.C."/>
            <person name="Woyke T."/>
            <person name="Bristow J."/>
            <person name="Markowitz V."/>
            <person name="Hugenholtz P."/>
            <person name="Eisen J.A."/>
            <person name="Kyrpides N.C."/>
            <person name="Klenk H.P."/>
            <person name="Lapidus A."/>
        </authorList>
    </citation>
    <scope>NUCLEOTIDE SEQUENCE [LARGE SCALE GENOMIC DNA]</scope>
    <source>
        <strain evidence="13">DSM 15567 / CIP 107919 / 50-1 BON</strain>
    </source>
</reference>
<comment type="similarity">
    <text evidence="2">Belongs to the YkuD family.</text>
</comment>
<protein>
    <submittedName>
        <fullName evidence="12">ErfK/YbiS/YcfS/YnhG family protein</fullName>
    </submittedName>
</protein>
<organism evidence="12 13">
    <name type="scientific">Mahella australiensis (strain DSM 15567 / CIP 107919 / 50-1 BON)</name>
    <dbReference type="NCBI Taxonomy" id="697281"/>
    <lineage>
        <taxon>Bacteria</taxon>
        <taxon>Bacillati</taxon>
        <taxon>Bacillota</taxon>
        <taxon>Clostridia</taxon>
        <taxon>Thermoanaerobacterales</taxon>
        <taxon>Thermoanaerobacterales Family IV. Incertae Sedis</taxon>
        <taxon>Mahella</taxon>
    </lineage>
</organism>
<keyword evidence="10" id="KW-0472">Membrane</keyword>
<comment type="pathway">
    <text evidence="1 9">Cell wall biogenesis; peptidoglycan biosynthesis.</text>
</comment>
<feature type="active site" description="Nucleophile" evidence="9">
    <location>
        <position position="161"/>
    </location>
</feature>
<dbReference type="RefSeq" id="WP_013781396.1">
    <property type="nucleotide sequence ID" value="NC_015520.1"/>
</dbReference>
<evidence type="ECO:0000259" key="11">
    <source>
        <dbReference type="PROSITE" id="PS52029"/>
    </source>
</evidence>
<evidence type="ECO:0000256" key="6">
    <source>
        <dbReference type="ARBA" id="ARBA00022960"/>
    </source>
</evidence>
<dbReference type="InterPro" id="IPR036365">
    <property type="entry name" value="PGBD-like_sf"/>
</dbReference>
<dbReference type="GO" id="GO:0016757">
    <property type="term" value="F:glycosyltransferase activity"/>
    <property type="evidence" value="ECO:0007669"/>
    <property type="project" value="UniProtKB-KW"/>
</dbReference>
<dbReference type="GO" id="GO:0005576">
    <property type="term" value="C:extracellular region"/>
    <property type="evidence" value="ECO:0007669"/>
    <property type="project" value="TreeGrafter"/>
</dbReference>
<evidence type="ECO:0000256" key="5">
    <source>
        <dbReference type="ARBA" id="ARBA00022801"/>
    </source>
</evidence>
<dbReference type="EMBL" id="CP002360">
    <property type="protein sequence ID" value="AEE96968.1"/>
    <property type="molecule type" value="Genomic_DNA"/>
</dbReference>
<feature type="domain" description="L,D-TPase catalytic" evidence="11">
    <location>
        <begin position="76"/>
        <end position="185"/>
    </location>
</feature>
<dbReference type="InterPro" id="IPR050979">
    <property type="entry name" value="LD-transpeptidase"/>
</dbReference>
<dbReference type="Gene3D" id="1.10.101.10">
    <property type="entry name" value="PGBD-like superfamily/PGBD"/>
    <property type="match status" value="1"/>
</dbReference>
<dbReference type="GO" id="GO:0018104">
    <property type="term" value="P:peptidoglycan-protein cross-linking"/>
    <property type="evidence" value="ECO:0007669"/>
    <property type="project" value="TreeGrafter"/>
</dbReference>
<dbReference type="UniPathway" id="UPA00219"/>
<dbReference type="OrthoDB" id="9787225at2"/>
<dbReference type="Proteomes" id="UP000008457">
    <property type="component" value="Chromosome"/>
</dbReference>
<keyword evidence="5" id="KW-0378">Hydrolase</keyword>
<dbReference type="GO" id="GO:0071972">
    <property type="term" value="F:peptidoglycan L,D-transpeptidase activity"/>
    <property type="evidence" value="ECO:0007669"/>
    <property type="project" value="TreeGrafter"/>
</dbReference>
<keyword evidence="13" id="KW-1185">Reference proteome</keyword>
<dbReference type="Gene3D" id="2.40.440.10">
    <property type="entry name" value="L,D-transpeptidase catalytic domain-like"/>
    <property type="match status" value="1"/>
</dbReference>
<gene>
    <name evidence="12" type="ordered locus">Mahau_1787</name>
</gene>
<feature type="active site" description="Proton donor/acceptor" evidence="9">
    <location>
        <position position="145"/>
    </location>
</feature>
<dbReference type="SUPFAM" id="SSF141523">
    <property type="entry name" value="L,D-transpeptidase catalytic domain-like"/>
    <property type="match status" value="1"/>
</dbReference>
<reference evidence="13" key="1">
    <citation type="submission" date="2010-11" db="EMBL/GenBank/DDBJ databases">
        <title>The complete genome of Mahella australiensis DSM 15567.</title>
        <authorList>
            <consortium name="US DOE Joint Genome Institute (JGI-PGF)"/>
            <person name="Lucas S."/>
            <person name="Copeland A."/>
            <person name="Lapidus A."/>
            <person name="Bruce D."/>
            <person name="Goodwin L."/>
            <person name="Pitluck S."/>
            <person name="Kyrpides N."/>
            <person name="Mavromatis K."/>
            <person name="Pagani I."/>
            <person name="Ivanova N."/>
            <person name="Teshima H."/>
            <person name="Brettin T."/>
            <person name="Detter J.C."/>
            <person name="Han C."/>
            <person name="Tapia R."/>
            <person name="Land M."/>
            <person name="Hauser L."/>
            <person name="Markowitz V."/>
            <person name="Cheng J.-F."/>
            <person name="Hugenholtz P."/>
            <person name="Woyke T."/>
            <person name="Wu D."/>
            <person name="Spring S."/>
            <person name="Pukall R."/>
            <person name="Steenblock K."/>
            <person name="Schneider S."/>
            <person name="Klenk H.-P."/>
            <person name="Eisen J.A."/>
        </authorList>
    </citation>
    <scope>NUCLEOTIDE SEQUENCE [LARGE SCALE GENOMIC DNA]</scope>
    <source>
        <strain evidence="13">DSM 15567 / CIP 107919 / 50-1 BON</strain>
    </source>
</reference>
<evidence type="ECO:0000256" key="7">
    <source>
        <dbReference type="ARBA" id="ARBA00022984"/>
    </source>
</evidence>
<dbReference type="InterPro" id="IPR036366">
    <property type="entry name" value="PGBDSf"/>
</dbReference>
<keyword evidence="3" id="KW-0328">Glycosyltransferase</keyword>
<keyword evidence="7 9" id="KW-0573">Peptidoglycan synthesis</keyword>
<keyword evidence="10" id="KW-1133">Transmembrane helix</keyword>
<feature type="transmembrane region" description="Helical" evidence="10">
    <location>
        <begin position="7"/>
        <end position="25"/>
    </location>
</feature>
<dbReference type="eggNOG" id="COG3409">
    <property type="taxonomic scope" value="Bacteria"/>
</dbReference>
<dbReference type="AlphaFoldDB" id="F4A0S2"/>
<accession>F4A0S2</accession>
<dbReference type="InterPro" id="IPR005490">
    <property type="entry name" value="LD_TPept_cat_dom"/>
</dbReference>
<dbReference type="InterPro" id="IPR038063">
    <property type="entry name" value="Transpep_catalytic_dom"/>
</dbReference>
<dbReference type="SUPFAM" id="SSF47090">
    <property type="entry name" value="PGBD-like"/>
    <property type="match status" value="1"/>
</dbReference>
<dbReference type="MEROPS" id="C82.003"/>
<evidence type="ECO:0000256" key="9">
    <source>
        <dbReference type="PROSITE-ProRule" id="PRU01373"/>
    </source>
</evidence>
<dbReference type="PANTHER" id="PTHR30582:SF24">
    <property type="entry name" value="L,D-TRANSPEPTIDASE ERFK_SRFK-RELATED"/>
    <property type="match status" value="1"/>
</dbReference>
<dbReference type="KEGG" id="mas:Mahau_1787"/>
<evidence type="ECO:0000256" key="3">
    <source>
        <dbReference type="ARBA" id="ARBA00022676"/>
    </source>
</evidence>
<dbReference type="InterPro" id="IPR002477">
    <property type="entry name" value="Peptidoglycan-bd-like"/>
</dbReference>